<evidence type="ECO:0000256" key="2">
    <source>
        <dbReference type="ARBA" id="ARBA00004838"/>
    </source>
</evidence>
<comment type="cofactor">
    <cofactor evidence="1">
        <name>Mg(2+)</name>
        <dbReference type="ChEBI" id="CHEBI:18420"/>
    </cofactor>
</comment>
<dbReference type="GO" id="GO:0006094">
    <property type="term" value="P:gluconeogenesis"/>
    <property type="evidence" value="ECO:0007669"/>
    <property type="project" value="TreeGrafter"/>
</dbReference>
<dbReference type="Pfam" id="PF00162">
    <property type="entry name" value="PGK"/>
    <property type="match status" value="1"/>
</dbReference>
<evidence type="ECO:0000256" key="6">
    <source>
        <dbReference type="ARBA" id="ARBA00022723"/>
    </source>
</evidence>
<comment type="subunit">
    <text evidence="13">Monomer.</text>
</comment>
<dbReference type="SUPFAM" id="SSF53748">
    <property type="entry name" value="Phosphoglycerate kinase"/>
    <property type="match status" value="1"/>
</dbReference>
<evidence type="ECO:0000313" key="14">
    <source>
        <dbReference type="EMBL" id="JAU10967.1"/>
    </source>
</evidence>
<dbReference type="InterPro" id="IPR036043">
    <property type="entry name" value="Phosphoglycerate_kinase_sf"/>
</dbReference>
<dbReference type="GO" id="GO:0004618">
    <property type="term" value="F:phosphoglycerate kinase activity"/>
    <property type="evidence" value="ECO:0007669"/>
    <property type="project" value="UniProtKB-EC"/>
</dbReference>
<reference evidence="16" key="1">
    <citation type="submission" date="2016-07" db="EMBL/GenBank/DDBJ databases">
        <title>De novo transcriptome assembly of four accessions of the metal hyperaccumulator plant Noccaea caerulescens.</title>
        <authorList>
            <person name="Blande D."/>
            <person name="Halimaa P."/>
            <person name="Tervahauta A.I."/>
            <person name="Aarts M.G."/>
            <person name="Karenlampi S.O."/>
        </authorList>
    </citation>
    <scope>NUCLEOTIDE SEQUENCE</scope>
</reference>
<evidence type="ECO:0000256" key="11">
    <source>
        <dbReference type="ARBA" id="ARBA00023152"/>
    </source>
</evidence>
<dbReference type="EMBL" id="GEVM01027586">
    <property type="protein sequence ID" value="JAU78352.1"/>
    <property type="molecule type" value="Transcribed_RNA"/>
</dbReference>
<keyword evidence="10" id="KW-0460">Magnesium</keyword>
<keyword evidence="7" id="KW-0547">Nucleotide-binding</keyword>
<dbReference type="GO" id="GO:0043531">
    <property type="term" value="F:ADP binding"/>
    <property type="evidence" value="ECO:0007669"/>
    <property type="project" value="TreeGrafter"/>
</dbReference>
<evidence type="ECO:0000256" key="8">
    <source>
        <dbReference type="ARBA" id="ARBA00022777"/>
    </source>
</evidence>
<dbReference type="EMBL" id="GEVL01009534">
    <property type="protein sequence ID" value="JAU67807.1"/>
    <property type="molecule type" value="Transcribed_RNA"/>
</dbReference>
<keyword evidence="6" id="KW-0479">Metal-binding</keyword>
<organism evidence="16">
    <name type="scientific">Noccaea caerulescens</name>
    <name type="common">Alpine penny-cress</name>
    <name type="synonym">Thlaspi caerulescens</name>
    <dbReference type="NCBI Taxonomy" id="107243"/>
    <lineage>
        <taxon>Eukaryota</taxon>
        <taxon>Viridiplantae</taxon>
        <taxon>Streptophyta</taxon>
        <taxon>Embryophyta</taxon>
        <taxon>Tracheophyta</taxon>
        <taxon>Spermatophyta</taxon>
        <taxon>Magnoliopsida</taxon>
        <taxon>eudicotyledons</taxon>
        <taxon>Gunneridae</taxon>
        <taxon>Pentapetalae</taxon>
        <taxon>rosids</taxon>
        <taxon>malvids</taxon>
        <taxon>Brassicales</taxon>
        <taxon>Brassicaceae</taxon>
        <taxon>Coluteocarpeae</taxon>
        <taxon>Noccaea</taxon>
    </lineage>
</organism>
<keyword evidence="5 12" id="KW-0808">Transferase</keyword>
<keyword evidence="11" id="KW-0324">Glycolysis</keyword>
<evidence type="ECO:0000313" key="16">
    <source>
        <dbReference type="EMBL" id="JAU78352.1"/>
    </source>
</evidence>
<evidence type="ECO:0000256" key="4">
    <source>
        <dbReference type="ARBA" id="ARBA00013061"/>
    </source>
</evidence>
<evidence type="ECO:0000256" key="5">
    <source>
        <dbReference type="ARBA" id="ARBA00022679"/>
    </source>
</evidence>
<comment type="pathway">
    <text evidence="2">Carbohydrate degradation; glycolysis; pyruvate from D-glyceraldehyde 3-phosphate: step 2/5.</text>
</comment>
<evidence type="ECO:0000256" key="1">
    <source>
        <dbReference type="ARBA" id="ARBA00001946"/>
    </source>
</evidence>
<dbReference type="GO" id="GO:0046872">
    <property type="term" value="F:metal ion binding"/>
    <property type="evidence" value="ECO:0007669"/>
    <property type="project" value="UniProtKB-KW"/>
</dbReference>
<keyword evidence="8 12" id="KW-0418">Kinase</keyword>
<evidence type="ECO:0000256" key="12">
    <source>
        <dbReference type="RuleBase" id="RU000532"/>
    </source>
</evidence>
<dbReference type="AlphaFoldDB" id="A0A1J3IFT0"/>
<dbReference type="PANTHER" id="PTHR11406:SF0">
    <property type="entry name" value="PHOSPHOGLYCERATE KINASE"/>
    <property type="match status" value="1"/>
</dbReference>
<dbReference type="GO" id="GO:0005524">
    <property type="term" value="F:ATP binding"/>
    <property type="evidence" value="ECO:0007669"/>
    <property type="project" value="UniProtKB-KW"/>
</dbReference>
<comment type="similarity">
    <text evidence="3 12">Belongs to the phosphoglycerate kinase family.</text>
</comment>
<dbReference type="FunFam" id="3.40.50.1260:FF:000031">
    <property type="entry name" value="Phosphoglycerate kinase 1"/>
    <property type="match status" value="1"/>
</dbReference>
<dbReference type="PANTHER" id="PTHR11406">
    <property type="entry name" value="PHOSPHOGLYCERATE KINASE"/>
    <property type="match status" value="1"/>
</dbReference>
<dbReference type="InterPro" id="IPR015824">
    <property type="entry name" value="Phosphoglycerate_kinase_N"/>
</dbReference>
<proteinExistence type="inferred from homology"/>
<dbReference type="EMBL" id="GEVI01021353">
    <property type="protein sequence ID" value="JAU10967.1"/>
    <property type="molecule type" value="Transcribed_RNA"/>
</dbReference>
<gene>
    <name evidence="14" type="ORF">GA_TR17543_c0_g1_i1_g.55992</name>
    <name evidence="15" type="ORF">LE_TR15747_c0_g1_i1_g.50229</name>
    <name evidence="16" type="ORF">MP_TR4813_c0_g1_i1_g.12776</name>
</gene>
<dbReference type="GO" id="GO:0005829">
    <property type="term" value="C:cytosol"/>
    <property type="evidence" value="ECO:0007669"/>
    <property type="project" value="TreeGrafter"/>
</dbReference>
<accession>A0A1J3IFT0</accession>
<evidence type="ECO:0000256" key="13">
    <source>
        <dbReference type="RuleBase" id="RU000696"/>
    </source>
</evidence>
<dbReference type="PRINTS" id="PR00477">
    <property type="entry name" value="PHGLYCKINASE"/>
</dbReference>
<dbReference type="EC" id="2.7.2.3" evidence="4 12"/>
<evidence type="ECO:0000256" key="10">
    <source>
        <dbReference type="ARBA" id="ARBA00022842"/>
    </source>
</evidence>
<evidence type="ECO:0000313" key="15">
    <source>
        <dbReference type="EMBL" id="JAU67807.1"/>
    </source>
</evidence>
<keyword evidence="9" id="KW-0067">ATP-binding</keyword>
<dbReference type="Gene3D" id="3.40.50.1260">
    <property type="entry name" value="Phosphoglycerate kinase, N-terminal domain"/>
    <property type="match status" value="1"/>
</dbReference>
<evidence type="ECO:0000256" key="3">
    <source>
        <dbReference type="ARBA" id="ARBA00008982"/>
    </source>
</evidence>
<sequence length="192" mass="20671">MINIADEIIIGGGMSNPFLKQFYGHKLGITQTDMPKDPNTLQQIMDKAKAKGVKIHLPVDGVCAKEYNPNAPTIICKNENVPDDYEIFDKGPETVKYFDEVVKRANSIFWNGPIGVFEFPNFKNGSEGLLKSVIERTKAGATSIIGGGDTASLVLSRGAEKDVSYVSTGGGASLEFMQGIKLPGVEALSEIS</sequence>
<evidence type="ECO:0000256" key="9">
    <source>
        <dbReference type="ARBA" id="ARBA00022840"/>
    </source>
</evidence>
<evidence type="ECO:0000256" key="7">
    <source>
        <dbReference type="ARBA" id="ARBA00022741"/>
    </source>
</evidence>
<comment type="catalytic activity">
    <reaction evidence="12">
        <text>(2R)-3-phosphoglycerate + ATP = (2R)-3-phospho-glyceroyl phosphate + ADP</text>
        <dbReference type="Rhea" id="RHEA:14801"/>
        <dbReference type="ChEBI" id="CHEBI:30616"/>
        <dbReference type="ChEBI" id="CHEBI:57604"/>
        <dbReference type="ChEBI" id="CHEBI:58272"/>
        <dbReference type="ChEBI" id="CHEBI:456216"/>
        <dbReference type="EC" id="2.7.2.3"/>
    </reaction>
</comment>
<protein>
    <recommendedName>
        <fullName evidence="4 12">Phosphoglycerate kinase</fullName>
        <ecNumber evidence="4 12">2.7.2.3</ecNumber>
    </recommendedName>
</protein>
<dbReference type="GO" id="GO:0006096">
    <property type="term" value="P:glycolytic process"/>
    <property type="evidence" value="ECO:0007669"/>
    <property type="project" value="UniProtKB-KW"/>
</dbReference>
<name>A0A1J3IFT0_NOCCA</name>
<dbReference type="InterPro" id="IPR001576">
    <property type="entry name" value="Phosphoglycerate_kinase"/>
</dbReference>